<dbReference type="GeneID" id="71985632"/>
<dbReference type="RefSeq" id="XP_047762578.1">
    <property type="nucleotide sequence ID" value="XM_047904902.1"/>
</dbReference>
<sequence>MQEEIDQWRAENQPRALSICACKVKAAFRLVKDLDPKKERLLWHPDKFSRCDEGSREAFNNMAKEIFVVVDAMRNGSRIRGTSASPRKRTMRLRATSTVHPVLKVFYGQCSPSQRPLLSYFSTMEGIPTM</sequence>
<dbReference type="Proteomes" id="UP000756132">
    <property type="component" value="Chromosome 5"/>
</dbReference>
<organism evidence="1 2">
    <name type="scientific">Passalora fulva</name>
    <name type="common">Tomato leaf mold</name>
    <name type="synonym">Cladosporium fulvum</name>
    <dbReference type="NCBI Taxonomy" id="5499"/>
    <lineage>
        <taxon>Eukaryota</taxon>
        <taxon>Fungi</taxon>
        <taxon>Dikarya</taxon>
        <taxon>Ascomycota</taxon>
        <taxon>Pezizomycotina</taxon>
        <taxon>Dothideomycetes</taxon>
        <taxon>Dothideomycetidae</taxon>
        <taxon>Mycosphaerellales</taxon>
        <taxon>Mycosphaerellaceae</taxon>
        <taxon>Fulvia</taxon>
    </lineage>
</organism>
<dbReference type="KEGG" id="ffu:CLAFUR5_05754"/>
<gene>
    <name evidence="1" type="ORF">CLAFUR5_05754</name>
</gene>
<reference evidence="1" key="1">
    <citation type="submission" date="2021-12" db="EMBL/GenBank/DDBJ databases">
        <authorList>
            <person name="Zaccaron A."/>
            <person name="Stergiopoulos I."/>
        </authorList>
    </citation>
    <scope>NUCLEOTIDE SEQUENCE</scope>
    <source>
        <strain evidence="1">Race5_Kim</strain>
    </source>
</reference>
<keyword evidence="2" id="KW-1185">Reference proteome</keyword>
<evidence type="ECO:0000313" key="2">
    <source>
        <dbReference type="Proteomes" id="UP000756132"/>
    </source>
</evidence>
<dbReference type="AlphaFoldDB" id="A0A9Q8P9M5"/>
<evidence type="ECO:0000313" key="1">
    <source>
        <dbReference type="EMBL" id="UJO18212.1"/>
    </source>
</evidence>
<proteinExistence type="predicted"/>
<dbReference type="EMBL" id="CP090167">
    <property type="protein sequence ID" value="UJO18212.1"/>
    <property type="molecule type" value="Genomic_DNA"/>
</dbReference>
<reference evidence="1" key="2">
    <citation type="journal article" date="2022" name="Microb. Genom.">
        <title>A chromosome-scale genome assembly of the tomato pathogen Cladosporium fulvum reveals a compartmentalized genome architecture and the presence of a dispensable chromosome.</title>
        <authorList>
            <person name="Zaccaron A.Z."/>
            <person name="Chen L.H."/>
            <person name="Samaras A."/>
            <person name="Stergiopoulos I."/>
        </authorList>
    </citation>
    <scope>NUCLEOTIDE SEQUENCE</scope>
    <source>
        <strain evidence="1">Race5_Kim</strain>
    </source>
</reference>
<accession>A0A9Q8P9M5</accession>
<dbReference type="OrthoDB" id="3650821at2759"/>
<protein>
    <submittedName>
        <fullName evidence="1">Uncharacterized protein</fullName>
    </submittedName>
</protein>
<name>A0A9Q8P9M5_PASFU</name>